<keyword evidence="3" id="KW-1185">Reference proteome</keyword>
<gene>
    <name evidence="2" type="ORF">GCM10011450_02260</name>
</gene>
<dbReference type="AlphaFoldDB" id="A0A918MWF2"/>
<proteinExistence type="predicted"/>
<dbReference type="Proteomes" id="UP000608345">
    <property type="component" value="Unassembled WGS sequence"/>
</dbReference>
<reference evidence="2" key="2">
    <citation type="submission" date="2020-09" db="EMBL/GenBank/DDBJ databases">
        <authorList>
            <person name="Sun Q."/>
            <person name="Kim S."/>
        </authorList>
    </citation>
    <scope>NUCLEOTIDE SEQUENCE</scope>
    <source>
        <strain evidence="2">KCTC 23732</strain>
    </source>
</reference>
<comment type="caution">
    <text evidence="2">The sequence shown here is derived from an EMBL/GenBank/DDBJ whole genome shotgun (WGS) entry which is preliminary data.</text>
</comment>
<protein>
    <submittedName>
        <fullName evidence="2">Uncharacterized protein</fullName>
    </submittedName>
</protein>
<evidence type="ECO:0000256" key="1">
    <source>
        <dbReference type="SAM" id="MobiDB-lite"/>
    </source>
</evidence>
<sequence>MSESAKPGRKPIGPQAMTPAQRKREQRLAALTRIAERDNHDWKESDCLMVLQMAKFRNRWEAEAAWEQLGRLRLFGDNH</sequence>
<dbReference type="RefSeq" id="WP_189383596.1">
    <property type="nucleotide sequence ID" value="NZ_BAABFY010000002.1"/>
</dbReference>
<dbReference type="EMBL" id="BMYS01000001">
    <property type="protein sequence ID" value="GGW76212.1"/>
    <property type="molecule type" value="Genomic_DNA"/>
</dbReference>
<feature type="region of interest" description="Disordered" evidence="1">
    <location>
        <begin position="1"/>
        <end position="25"/>
    </location>
</feature>
<name>A0A918MWF2_9BURK</name>
<organism evidence="2 3">
    <name type="scientific">Advenella faeciporci</name>
    <dbReference type="NCBI Taxonomy" id="797535"/>
    <lineage>
        <taxon>Bacteria</taxon>
        <taxon>Pseudomonadati</taxon>
        <taxon>Pseudomonadota</taxon>
        <taxon>Betaproteobacteria</taxon>
        <taxon>Burkholderiales</taxon>
        <taxon>Alcaligenaceae</taxon>
    </lineage>
</organism>
<accession>A0A918MWF2</accession>
<evidence type="ECO:0000313" key="2">
    <source>
        <dbReference type="EMBL" id="GGW76212.1"/>
    </source>
</evidence>
<reference evidence="2" key="1">
    <citation type="journal article" date="2014" name="Int. J. Syst. Evol. Microbiol.">
        <title>Complete genome sequence of Corynebacterium casei LMG S-19264T (=DSM 44701T), isolated from a smear-ripened cheese.</title>
        <authorList>
            <consortium name="US DOE Joint Genome Institute (JGI-PGF)"/>
            <person name="Walter F."/>
            <person name="Albersmeier A."/>
            <person name="Kalinowski J."/>
            <person name="Ruckert C."/>
        </authorList>
    </citation>
    <scope>NUCLEOTIDE SEQUENCE</scope>
    <source>
        <strain evidence="2">KCTC 23732</strain>
    </source>
</reference>
<evidence type="ECO:0000313" key="3">
    <source>
        <dbReference type="Proteomes" id="UP000608345"/>
    </source>
</evidence>